<comment type="caution">
    <text evidence="3">The sequence shown here is derived from an EMBL/GenBank/DDBJ whole genome shotgun (WGS) entry which is preliminary data.</text>
</comment>
<dbReference type="AlphaFoldDB" id="A0A8J3CKD1"/>
<feature type="chain" id="PRO_5035292726" description="Cell wall hydrolase SleB domain-containing protein" evidence="1">
    <location>
        <begin position="25"/>
        <end position="248"/>
    </location>
</feature>
<dbReference type="InterPro" id="IPR042047">
    <property type="entry name" value="SleB_dom1"/>
</dbReference>
<name>A0A8J3CKD1_9PROT</name>
<organism evidence="3 4">
    <name type="scientific">Algimonas arctica</name>
    <dbReference type="NCBI Taxonomy" id="1479486"/>
    <lineage>
        <taxon>Bacteria</taxon>
        <taxon>Pseudomonadati</taxon>
        <taxon>Pseudomonadota</taxon>
        <taxon>Alphaproteobacteria</taxon>
        <taxon>Maricaulales</taxon>
        <taxon>Robiginitomaculaceae</taxon>
        <taxon>Algimonas</taxon>
    </lineage>
</organism>
<dbReference type="Proteomes" id="UP000634004">
    <property type="component" value="Unassembled WGS sequence"/>
</dbReference>
<reference evidence="3" key="1">
    <citation type="journal article" date="2014" name="Int. J. Syst. Evol. Microbiol.">
        <title>Complete genome sequence of Corynebacterium casei LMG S-19264T (=DSM 44701T), isolated from a smear-ripened cheese.</title>
        <authorList>
            <consortium name="US DOE Joint Genome Institute (JGI-PGF)"/>
            <person name="Walter F."/>
            <person name="Albersmeier A."/>
            <person name="Kalinowski J."/>
            <person name="Ruckert C."/>
        </authorList>
    </citation>
    <scope>NUCLEOTIDE SEQUENCE</scope>
    <source>
        <strain evidence="3">KCTC 32513</strain>
    </source>
</reference>
<accession>A0A8J3CKD1</accession>
<evidence type="ECO:0000256" key="1">
    <source>
        <dbReference type="SAM" id="SignalP"/>
    </source>
</evidence>
<evidence type="ECO:0000313" key="4">
    <source>
        <dbReference type="Proteomes" id="UP000634004"/>
    </source>
</evidence>
<dbReference type="EMBL" id="BMZH01000001">
    <property type="protein sequence ID" value="GHA82335.1"/>
    <property type="molecule type" value="Genomic_DNA"/>
</dbReference>
<dbReference type="Gene3D" id="1.10.10.2520">
    <property type="entry name" value="Cell wall hydrolase SleB, domain 1"/>
    <property type="match status" value="1"/>
</dbReference>
<feature type="domain" description="Cell wall hydrolase SleB" evidence="2">
    <location>
        <begin position="119"/>
        <end position="228"/>
    </location>
</feature>
<dbReference type="Pfam" id="PF07486">
    <property type="entry name" value="Hydrolase_2"/>
    <property type="match status" value="1"/>
</dbReference>
<protein>
    <recommendedName>
        <fullName evidence="2">Cell wall hydrolase SleB domain-containing protein</fullName>
    </recommendedName>
</protein>
<reference evidence="3" key="2">
    <citation type="submission" date="2020-09" db="EMBL/GenBank/DDBJ databases">
        <authorList>
            <person name="Sun Q."/>
            <person name="Kim S."/>
        </authorList>
    </citation>
    <scope>NUCLEOTIDE SEQUENCE</scope>
    <source>
        <strain evidence="3">KCTC 32513</strain>
    </source>
</reference>
<dbReference type="GO" id="GO:0016787">
    <property type="term" value="F:hydrolase activity"/>
    <property type="evidence" value="ECO:0007669"/>
    <property type="project" value="InterPro"/>
</dbReference>
<keyword evidence="4" id="KW-1185">Reference proteome</keyword>
<proteinExistence type="predicted"/>
<keyword evidence="1" id="KW-0732">Signal</keyword>
<sequence length="248" mass="27170">MRPKRQIFAGWATGLVAVAAGALALPAAAEKASSQRVEVVMTQTATDFRNMPEPNTDSASIRRLVALYGPDSLGETPLQRVSYDLGVIDPDTSALRKQSHATMREANCLAEAIYYEARSESRSGQVAVAQVIQNRVYSKHFPDSICGVVYQGSERTTGCQFSFTCDGSMDRSPKGKSWDRSADVARYVLTESPRGLVGRSTHYHTTQIVPHWSGSLQKTAQVGSHVFYRFPFRERPVASVSLRVAPPS</sequence>
<evidence type="ECO:0000259" key="2">
    <source>
        <dbReference type="Pfam" id="PF07486"/>
    </source>
</evidence>
<dbReference type="RefSeq" id="WP_189494411.1">
    <property type="nucleotide sequence ID" value="NZ_BMZH01000001.1"/>
</dbReference>
<dbReference type="InterPro" id="IPR011105">
    <property type="entry name" value="Cell_wall_hydrolase_SleB"/>
</dbReference>
<feature type="signal peptide" evidence="1">
    <location>
        <begin position="1"/>
        <end position="24"/>
    </location>
</feature>
<gene>
    <name evidence="3" type="ORF">GCM10009069_01840</name>
</gene>
<evidence type="ECO:0000313" key="3">
    <source>
        <dbReference type="EMBL" id="GHA82335.1"/>
    </source>
</evidence>